<protein>
    <submittedName>
        <fullName evidence="2">Uncharacterized protein</fullName>
    </submittedName>
</protein>
<sequence>MDLRDLWRPSGGQSRLTWRLLGSLIRHLPPESATKTAIRNAMPEGDLRQASQAADPSTGQWSQTEMLLAQLIDAVRYLRYTMLRLEVGSKAGKPPELVPRPGVSPKTPRKRQLTQQQRELLFHRIHGGHIDGHVLGQEAQPATVRRQVPNVPGS</sequence>
<keyword evidence="3" id="KW-1185">Reference proteome</keyword>
<accession>A0A917QP10</accession>
<dbReference type="AlphaFoldDB" id="A0A917QP10"/>
<feature type="region of interest" description="Disordered" evidence="1">
    <location>
        <begin position="89"/>
        <end position="116"/>
    </location>
</feature>
<reference evidence="2" key="1">
    <citation type="journal article" date="2014" name="Int. J. Syst. Evol. Microbiol.">
        <title>Complete genome sequence of Corynebacterium casei LMG S-19264T (=DSM 44701T), isolated from a smear-ripened cheese.</title>
        <authorList>
            <consortium name="US DOE Joint Genome Institute (JGI-PGF)"/>
            <person name="Walter F."/>
            <person name="Albersmeier A."/>
            <person name="Kalinowski J."/>
            <person name="Ruckert C."/>
        </authorList>
    </citation>
    <scope>NUCLEOTIDE SEQUENCE</scope>
    <source>
        <strain evidence="2">JCM 13064</strain>
    </source>
</reference>
<evidence type="ECO:0000256" key="1">
    <source>
        <dbReference type="SAM" id="MobiDB-lite"/>
    </source>
</evidence>
<evidence type="ECO:0000313" key="2">
    <source>
        <dbReference type="EMBL" id="GGK61192.1"/>
    </source>
</evidence>
<dbReference type="EMBL" id="BMNT01000001">
    <property type="protein sequence ID" value="GGK61192.1"/>
    <property type="molecule type" value="Genomic_DNA"/>
</dbReference>
<proteinExistence type="predicted"/>
<comment type="caution">
    <text evidence="2">The sequence shown here is derived from an EMBL/GenBank/DDBJ whole genome shotgun (WGS) entry which is preliminary data.</text>
</comment>
<name>A0A917QP10_9ACTN</name>
<gene>
    <name evidence="2" type="ORF">GCM10007964_00370</name>
</gene>
<dbReference type="Proteomes" id="UP000645217">
    <property type="component" value="Unassembled WGS sequence"/>
</dbReference>
<feature type="region of interest" description="Disordered" evidence="1">
    <location>
        <begin position="132"/>
        <end position="154"/>
    </location>
</feature>
<reference evidence="2" key="2">
    <citation type="submission" date="2020-09" db="EMBL/GenBank/DDBJ databases">
        <authorList>
            <person name="Sun Q."/>
            <person name="Ohkuma M."/>
        </authorList>
    </citation>
    <scope>NUCLEOTIDE SEQUENCE</scope>
    <source>
        <strain evidence="2">JCM 13064</strain>
    </source>
</reference>
<evidence type="ECO:0000313" key="3">
    <source>
        <dbReference type="Proteomes" id="UP000645217"/>
    </source>
</evidence>
<dbReference type="RefSeq" id="WP_189160847.1">
    <property type="nucleotide sequence ID" value="NZ_BMNT01000001.1"/>
</dbReference>
<organism evidence="2 3">
    <name type="scientific">Sphaerisporangium melleum</name>
    <dbReference type="NCBI Taxonomy" id="321316"/>
    <lineage>
        <taxon>Bacteria</taxon>
        <taxon>Bacillati</taxon>
        <taxon>Actinomycetota</taxon>
        <taxon>Actinomycetes</taxon>
        <taxon>Streptosporangiales</taxon>
        <taxon>Streptosporangiaceae</taxon>
        <taxon>Sphaerisporangium</taxon>
    </lineage>
</organism>